<evidence type="ECO:0000256" key="3">
    <source>
        <dbReference type="PIRNR" id="PIRNR005067"/>
    </source>
</evidence>
<organism evidence="5 6">
    <name type="scientific">Vitrella brassicaformis (strain CCMP3155)</name>
    <dbReference type="NCBI Taxonomy" id="1169540"/>
    <lineage>
        <taxon>Eukaryota</taxon>
        <taxon>Sar</taxon>
        <taxon>Alveolata</taxon>
        <taxon>Colpodellida</taxon>
        <taxon>Vitrellaceae</taxon>
        <taxon>Vitrella</taxon>
    </lineage>
</organism>
<dbReference type="PANTHER" id="PTHR22798:SF0">
    <property type="entry name" value="MALIGNANT T-CELL-AMPLIFIED SEQUENCE 1"/>
    <property type="match status" value="1"/>
</dbReference>
<dbReference type="InterPro" id="IPR041366">
    <property type="entry name" value="Pre-PUA"/>
</dbReference>
<reference evidence="5 6" key="1">
    <citation type="submission" date="2014-11" db="EMBL/GenBank/DDBJ databases">
        <authorList>
            <person name="Zhu J."/>
            <person name="Qi W."/>
            <person name="Song R."/>
        </authorList>
    </citation>
    <scope>NUCLEOTIDE SEQUENCE [LARGE SCALE GENOMIC DNA]</scope>
</reference>
<dbReference type="PhylomeDB" id="A0A0G4EK07"/>
<keyword evidence="6" id="KW-1185">Reference proteome</keyword>
<dbReference type="Proteomes" id="UP000041254">
    <property type="component" value="Unassembled WGS sequence"/>
</dbReference>
<dbReference type="OMA" id="GVENIHY"/>
<evidence type="ECO:0000313" key="6">
    <source>
        <dbReference type="Proteomes" id="UP000041254"/>
    </source>
</evidence>
<evidence type="ECO:0000313" key="5">
    <source>
        <dbReference type="EMBL" id="CEL96877.1"/>
    </source>
</evidence>
<evidence type="ECO:0000256" key="1">
    <source>
        <dbReference type="ARBA" id="ARBA00004496"/>
    </source>
</evidence>
<dbReference type="PIRSF" id="PIRSF005067">
    <property type="entry name" value="Tma_RNA-bind_prd"/>
    <property type="match status" value="1"/>
</dbReference>
<dbReference type="VEuPathDB" id="CryptoDB:Vbra_12080"/>
<dbReference type="CDD" id="cd21155">
    <property type="entry name" value="PUA_MCTS-1-like"/>
    <property type="match status" value="1"/>
</dbReference>
<dbReference type="SUPFAM" id="SSF88697">
    <property type="entry name" value="PUA domain-like"/>
    <property type="match status" value="1"/>
</dbReference>
<comment type="subcellular location">
    <subcellularLocation>
        <location evidence="1 3">Cytoplasm</location>
    </subcellularLocation>
</comment>
<name>A0A0G4EK07_VITBC</name>
<keyword evidence="2 3" id="KW-0963">Cytoplasm</keyword>
<dbReference type="InterPro" id="IPR004521">
    <property type="entry name" value="Uncharacterised_CHP00451"/>
</dbReference>
<dbReference type="FunCoup" id="A0A0G4EK07">
    <property type="interactions" value="282"/>
</dbReference>
<dbReference type="EMBL" id="CDMY01000248">
    <property type="protein sequence ID" value="CEL96877.1"/>
    <property type="molecule type" value="Genomic_DNA"/>
</dbReference>
<dbReference type="PANTHER" id="PTHR22798">
    <property type="entry name" value="MCT-1 PROTEIN"/>
    <property type="match status" value="1"/>
</dbReference>
<feature type="domain" description="PUA" evidence="4">
    <location>
        <begin position="92"/>
        <end position="171"/>
    </location>
</feature>
<protein>
    <recommendedName>
        <fullName evidence="4">PUA domain-containing protein</fullName>
    </recommendedName>
</protein>
<proteinExistence type="predicted"/>
<dbReference type="Pfam" id="PF26292">
    <property type="entry name" value="PUA_elF2D"/>
    <property type="match status" value="1"/>
</dbReference>
<evidence type="ECO:0000259" key="4">
    <source>
        <dbReference type="SMART" id="SM00359"/>
    </source>
</evidence>
<dbReference type="AlphaFoldDB" id="A0A0G4EK07"/>
<dbReference type="SMART" id="SM00359">
    <property type="entry name" value="PUA"/>
    <property type="match status" value="1"/>
</dbReference>
<dbReference type="GO" id="GO:0001731">
    <property type="term" value="P:formation of translation preinitiation complex"/>
    <property type="evidence" value="ECO:0007669"/>
    <property type="project" value="TreeGrafter"/>
</dbReference>
<dbReference type="InterPro" id="IPR048248">
    <property type="entry name" value="PUA_eIF2d-like"/>
</dbReference>
<dbReference type="GO" id="GO:0005737">
    <property type="term" value="C:cytoplasm"/>
    <property type="evidence" value="ECO:0007669"/>
    <property type="project" value="UniProtKB-SubCell"/>
</dbReference>
<dbReference type="GO" id="GO:0003723">
    <property type="term" value="F:RNA binding"/>
    <property type="evidence" value="ECO:0007669"/>
    <property type="project" value="InterPro"/>
</dbReference>
<dbReference type="FunFam" id="3.10.400.20:FF:000001">
    <property type="entry name" value="Malignant T-cell-amplified sequence 1"/>
    <property type="match status" value="1"/>
</dbReference>
<dbReference type="Gene3D" id="3.10.400.20">
    <property type="match status" value="1"/>
</dbReference>
<dbReference type="InterPro" id="IPR016437">
    <property type="entry name" value="MCT-1/Tma20"/>
</dbReference>
<accession>A0A0G4EK07</accession>
<dbReference type="InParanoid" id="A0A0G4EK07"/>
<dbReference type="PROSITE" id="PS50890">
    <property type="entry name" value="PUA"/>
    <property type="match status" value="1"/>
</dbReference>
<dbReference type="InterPro" id="IPR002478">
    <property type="entry name" value="PUA"/>
</dbReference>
<dbReference type="InterPro" id="IPR015947">
    <property type="entry name" value="PUA-like_sf"/>
</dbReference>
<dbReference type="CDD" id="cd11609">
    <property type="entry name" value="MCT1_N"/>
    <property type="match status" value="1"/>
</dbReference>
<dbReference type="OrthoDB" id="10249667at2759"/>
<sequence>MFKRFSYSDVSTQNQVKSSVQRKIRTDLLEQFPRLDPVIDDILPKKSPLVIAKCPNQIQVVLVNSVPVCVQSRDGPWVPTLRLLHQHPSMMPKMQADKGATKFIMGGANVMCPGLTHPTGGRMEDVDRGAVVQILLEGREHACAVGIMTMSTAEIRKENKGVCIEVVHVLNDGLWKTNHFG</sequence>
<dbReference type="Pfam" id="PF17832">
    <property type="entry name" value="Pre-PUA"/>
    <property type="match status" value="1"/>
</dbReference>
<dbReference type="NCBIfam" id="TIGR00451">
    <property type="entry name" value="unchar_dom_2"/>
    <property type="match status" value="1"/>
</dbReference>
<evidence type="ECO:0000256" key="2">
    <source>
        <dbReference type="ARBA" id="ARBA00022490"/>
    </source>
</evidence>
<gene>
    <name evidence="5" type="ORF">Vbra_12080</name>
</gene>
<dbReference type="STRING" id="1169540.A0A0G4EK07"/>